<evidence type="ECO:0000313" key="18">
    <source>
        <dbReference type="Proteomes" id="UP000799640"/>
    </source>
</evidence>
<evidence type="ECO:0000256" key="10">
    <source>
        <dbReference type="ARBA" id="ARBA00023316"/>
    </source>
</evidence>
<gene>
    <name evidence="17" type="ORF">EJ06DRAFT_545435</name>
</gene>
<feature type="signal peptide" evidence="16">
    <location>
        <begin position="1"/>
        <end position="20"/>
    </location>
</feature>
<keyword evidence="9 15" id="KW-0326">Glycosidase</keyword>
<evidence type="ECO:0000256" key="4">
    <source>
        <dbReference type="ARBA" id="ARBA00022729"/>
    </source>
</evidence>
<evidence type="ECO:0000256" key="12">
    <source>
        <dbReference type="ARBA" id="ARBA00037312"/>
    </source>
</evidence>
<dbReference type="GO" id="GO:0071555">
    <property type="term" value="P:cell wall organization"/>
    <property type="evidence" value="ECO:0007669"/>
    <property type="project" value="UniProtKB-KW"/>
</dbReference>
<evidence type="ECO:0000256" key="2">
    <source>
        <dbReference type="ARBA" id="ARBA00008834"/>
    </source>
</evidence>
<dbReference type="GO" id="GO:0000272">
    <property type="term" value="P:polysaccharide catabolic process"/>
    <property type="evidence" value="ECO:0007669"/>
    <property type="project" value="UniProtKB-KW"/>
</dbReference>
<dbReference type="Gene3D" id="2.160.20.10">
    <property type="entry name" value="Single-stranded right-handed beta-helix, Pectin lyase-like"/>
    <property type="match status" value="1"/>
</dbReference>
<dbReference type="EMBL" id="ML996712">
    <property type="protein sequence ID" value="KAF2395681.1"/>
    <property type="molecule type" value="Genomic_DNA"/>
</dbReference>
<dbReference type="InterPro" id="IPR012334">
    <property type="entry name" value="Pectin_lyas_fold"/>
</dbReference>
<dbReference type="GO" id="GO:0047911">
    <property type="term" value="F:galacturan 1,4-alpha-galacturonidase activity"/>
    <property type="evidence" value="ECO:0007669"/>
    <property type="project" value="UniProtKB-EC"/>
</dbReference>
<evidence type="ECO:0000256" key="13">
    <source>
        <dbReference type="ARBA" id="ARBA00038933"/>
    </source>
</evidence>
<dbReference type="GO" id="GO:0004650">
    <property type="term" value="F:polygalacturonase activity"/>
    <property type="evidence" value="ECO:0007669"/>
    <property type="project" value="InterPro"/>
</dbReference>
<dbReference type="GO" id="GO:0005576">
    <property type="term" value="C:extracellular region"/>
    <property type="evidence" value="ECO:0007669"/>
    <property type="project" value="UniProtKB-SubCell"/>
</dbReference>
<keyword evidence="3" id="KW-0964">Secreted</keyword>
<evidence type="ECO:0000256" key="15">
    <source>
        <dbReference type="RuleBase" id="RU361169"/>
    </source>
</evidence>
<reference evidence="17" key="1">
    <citation type="journal article" date="2020" name="Stud. Mycol.">
        <title>101 Dothideomycetes genomes: a test case for predicting lifestyles and emergence of pathogens.</title>
        <authorList>
            <person name="Haridas S."/>
            <person name="Albert R."/>
            <person name="Binder M."/>
            <person name="Bloem J."/>
            <person name="Labutti K."/>
            <person name="Salamov A."/>
            <person name="Andreopoulos B."/>
            <person name="Baker S."/>
            <person name="Barry K."/>
            <person name="Bills G."/>
            <person name="Bluhm B."/>
            <person name="Cannon C."/>
            <person name="Castanera R."/>
            <person name="Culley D."/>
            <person name="Daum C."/>
            <person name="Ezra D."/>
            <person name="Gonzalez J."/>
            <person name="Henrissat B."/>
            <person name="Kuo A."/>
            <person name="Liang C."/>
            <person name="Lipzen A."/>
            <person name="Lutzoni F."/>
            <person name="Magnuson J."/>
            <person name="Mondo S."/>
            <person name="Nolan M."/>
            <person name="Ohm R."/>
            <person name="Pangilinan J."/>
            <person name="Park H.-J."/>
            <person name="Ramirez L."/>
            <person name="Alfaro M."/>
            <person name="Sun H."/>
            <person name="Tritt A."/>
            <person name="Yoshinaga Y."/>
            <person name="Zwiers L.-H."/>
            <person name="Turgeon B."/>
            <person name="Goodwin S."/>
            <person name="Spatafora J."/>
            <person name="Crous P."/>
            <person name="Grigoriev I."/>
        </authorList>
    </citation>
    <scope>NUCLEOTIDE SEQUENCE</scope>
    <source>
        <strain evidence="17">CBS 262.69</strain>
    </source>
</reference>
<keyword evidence="8" id="KW-0119">Carbohydrate metabolism</keyword>
<comment type="similarity">
    <text evidence="2 15">Belongs to the glycosyl hydrolase 28 family.</text>
</comment>
<organism evidence="17 18">
    <name type="scientific">Trichodelitschia bisporula</name>
    <dbReference type="NCBI Taxonomy" id="703511"/>
    <lineage>
        <taxon>Eukaryota</taxon>
        <taxon>Fungi</taxon>
        <taxon>Dikarya</taxon>
        <taxon>Ascomycota</taxon>
        <taxon>Pezizomycotina</taxon>
        <taxon>Dothideomycetes</taxon>
        <taxon>Dothideomycetes incertae sedis</taxon>
        <taxon>Phaeotrichales</taxon>
        <taxon>Phaeotrichaceae</taxon>
        <taxon>Trichodelitschia</taxon>
    </lineage>
</organism>
<comment type="catalytic activity">
    <reaction evidence="14">
        <text>[(1-&gt;4)-alpha-D-galacturonosyl](n) + H2O = alpha-D-galacturonate + [(1-&gt;4)-alpha-D-galacturonosyl](n-1)</text>
        <dbReference type="Rhea" id="RHEA:14117"/>
        <dbReference type="Rhea" id="RHEA-COMP:14570"/>
        <dbReference type="Rhea" id="RHEA-COMP:14572"/>
        <dbReference type="ChEBI" id="CHEBI:15377"/>
        <dbReference type="ChEBI" id="CHEBI:58658"/>
        <dbReference type="ChEBI" id="CHEBI:140523"/>
        <dbReference type="EC" id="3.2.1.67"/>
    </reaction>
</comment>
<evidence type="ECO:0000256" key="16">
    <source>
        <dbReference type="SAM" id="SignalP"/>
    </source>
</evidence>
<dbReference type="Proteomes" id="UP000799640">
    <property type="component" value="Unassembled WGS sequence"/>
</dbReference>
<sequence>MRLAIATSIALGATASLAGGVNVVRSEDGNRCTVTAEGPKKDDVPNILKAFAECGNGGTVVFPAEQSYWIATRLNPRVHNIKIEWKGQWTLSDDLAYWRKNSYPVEFQNHAAGVVFSGDGISINGYGTGGIHGNGEAWYNAEEAHTKPGRPMPFVFWNVSSVVVRNFFVKQPPLWAVNIMNGTDMVFDNIYVNATATRAPWGKNWVQNTDGFDTMDAKNIRLHNFVYQGGDDCIAIKPRSCNIEVRNVTCRGGNGIAIGSLGQYLEDSSVENVVIRDVKIIRYNEDMHNSAYIKTWIGGQASQKGYESAGKPRGGGWGIVRNLTFLNFDVEDADGGPAITQDNGNNGSFSGTSKLEISNIRFENFTGYLHGRGTTASVSCSKAKPCRDIVFKNINLRPSKGDTKLGTAKCSNVPSGAVKGLTGSGCG</sequence>
<dbReference type="Pfam" id="PF00295">
    <property type="entry name" value="Glyco_hydro_28"/>
    <property type="match status" value="1"/>
</dbReference>
<evidence type="ECO:0000256" key="1">
    <source>
        <dbReference type="ARBA" id="ARBA00004613"/>
    </source>
</evidence>
<dbReference type="PANTHER" id="PTHR31736:SF12">
    <property type="entry name" value="EXO-POLYGALACTURONASE, PUTATIVE-RELATED"/>
    <property type="match status" value="1"/>
</dbReference>
<keyword evidence="7" id="KW-0325">Glycoprotein</keyword>
<name>A0A6G1HIF2_9PEZI</name>
<proteinExistence type="inferred from homology"/>
<evidence type="ECO:0000256" key="8">
    <source>
        <dbReference type="ARBA" id="ARBA00023277"/>
    </source>
</evidence>
<keyword evidence="10" id="KW-0961">Cell wall biogenesis/degradation</keyword>
<feature type="chain" id="PRO_5026015060" description="galacturonan 1,4-alpha-galacturonidase" evidence="16">
    <location>
        <begin position="21"/>
        <end position="427"/>
    </location>
</feature>
<dbReference type="OrthoDB" id="339764at2759"/>
<keyword evidence="11" id="KW-0624">Polysaccharide degradation</keyword>
<keyword evidence="18" id="KW-1185">Reference proteome</keyword>
<dbReference type="SUPFAM" id="SSF51126">
    <property type="entry name" value="Pectin lyase-like"/>
    <property type="match status" value="1"/>
</dbReference>
<dbReference type="AlphaFoldDB" id="A0A6G1HIF2"/>
<dbReference type="InterPro" id="IPR000743">
    <property type="entry name" value="Glyco_hydro_28"/>
</dbReference>
<comment type="subcellular location">
    <subcellularLocation>
        <location evidence="1">Secreted</location>
    </subcellularLocation>
</comment>
<evidence type="ECO:0000256" key="9">
    <source>
        <dbReference type="ARBA" id="ARBA00023295"/>
    </source>
</evidence>
<dbReference type="EC" id="3.2.1.67" evidence="13"/>
<keyword evidence="4 16" id="KW-0732">Signal</keyword>
<evidence type="ECO:0000256" key="11">
    <source>
        <dbReference type="ARBA" id="ARBA00023326"/>
    </source>
</evidence>
<evidence type="ECO:0000256" key="14">
    <source>
        <dbReference type="ARBA" id="ARBA00048766"/>
    </source>
</evidence>
<accession>A0A6G1HIF2</accession>
<dbReference type="InterPro" id="IPR011050">
    <property type="entry name" value="Pectin_lyase_fold/virulence"/>
</dbReference>
<keyword evidence="6" id="KW-1015">Disulfide bond</keyword>
<evidence type="ECO:0000256" key="5">
    <source>
        <dbReference type="ARBA" id="ARBA00022801"/>
    </source>
</evidence>
<evidence type="ECO:0000256" key="6">
    <source>
        <dbReference type="ARBA" id="ARBA00023157"/>
    </source>
</evidence>
<dbReference type="PANTHER" id="PTHR31736">
    <property type="match status" value="1"/>
</dbReference>
<evidence type="ECO:0000256" key="3">
    <source>
        <dbReference type="ARBA" id="ARBA00022525"/>
    </source>
</evidence>
<protein>
    <recommendedName>
        <fullName evidence="13">galacturonan 1,4-alpha-galacturonidase</fullName>
        <ecNumber evidence="13">3.2.1.67</ecNumber>
    </recommendedName>
</protein>
<comment type="function">
    <text evidence="12">Specific in hydrolyzing the terminal glycosidic bond of polygalacturonic acid and oligogalacturonates.</text>
</comment>
<evidence type="ECO:0000256" key="7">
    <source>
        <dbReference type="ARBA" id="ARBA00023180"/>
    </source>
</evidence>
<keyword evidence="5 15" id="KW-0378">Hydrolase</keyword>
<evidence type="ECO:0000313" key="17">
    <source>
        <dbReference type="EMBL" id="KAF2395681.1"/>
    </source>
</evidence>